<sequence length="38" mass="4425">MGNKHVPIFSLSLKCFRSFPVKIRVAITLFYFAHECHS</sequence>
<accession>A0A0E9V1G7</accession>
<dbReference type="EMBL" id="GBXM01036756">
    <property type="protein sequence ID" value="JAH71821.1"/>
    <property type="molecule type" value="Transcribed_RNA"/>
</dbReference>
<dbReference type="AlphaFoldDB" id="A0A0E9V1G7"/>
<reference evidence="1" key="2">
    <citation type="journal article" date="2015" name="Fish Shellfish Immunol.">
        <title>Early steps in the European eel (Anguilla anguilla)-Vibrio vulnificus interaction in the gills: Role of the RtxA13 toxin.</title>
        <authorList>
            <person name="Callol A."/>
            <person name="Pajuelo D."/>
            <person name="Ebbesson L."/>
            <person name="Teles M."/>
            <person name="MacKenzie S."/>
            <person name="Amaro C."/>
        </authorList>
    </citation>
    <scope>NUCLEOTIDE SEQUENCE</scope>
</reference>
<reference evidence="1" key="1">
    <citation type="submission" date="2014-11" db="EMBL/GenBank/DDBJ databases">
        <authorList>
            <person name="Amaro Gonzalez C."/>
        </authorList>
    </citation>
    <scope>NUCLEOTIDE SEQUENCE</scope>
</reference>
<name>A0A0E9V1G7_ANGAN</name>
<protein>
    <submittedName>
        <fullName evidence="1">Uncharacterized protein</fullName>
    </submittedName>
</protein>
<proteinExistence type="predicted"/>
<organism evidence="1">
    <name type="scientific">Anguilla anguilla</name>
    <name type="common">European freshwater eel</name>
    <name type="synonym">Muraena anguilla</name>
    <dbReference type="NCBI Taxonomy" id="7936"/>
    <lineage>
        <taxon>Eukaryota</taxon>
        <taxon>Metazoa</taxon>
        <taxon>Chordata</taxon>
        <taxon>Craniata</taxon>
        <taxon>Vertebrata</taxon>
        <taxon>Euteleostomi</taxon>
        <taxon>Actinopterygii</taxon>
        <taxon>Neopterygii</taxon>
        <taxon>Teleostei</taxon>
        <taxon>Anguilliformes</taxon>
        <taxon>Anguillidae</taxon>
        <taxon>Anguilla</taxon>
    </lineage>
</organism>
<evidence type="ECO:0000313" key="1">
    <source>
        <dbReference type="EMBL" id="JAH71821.1"/>
    </source>
</evidence>